<dbReference type="InterPro" id="IPR035979">
    <property type="entry name" value="RBD_domain_sf"/>
</dbReference>
<feature type="domain" description="RanBP2-type" evidence="13">
    <location>
        <begin position="153"/>
        <end position="182"/>
    </location>
</feature>
<keyword evidence="5" id="KW-0862">Zinc</keyword>
<evidence type="ECO:0000256" key="4">
    <source>
        <dbReference type="ARBA" id="ARBA00022771"/>
    </source>
</evidence>
<evidence type="ECO:0000259" key="13">
    <source>
        <dbReference type="PROSITE" id="PS50199"/>
    </source>
</evidence>
<evidence type="ECO:0000256" key="10">
    <source>
        <dbReference type="SAM" id="MobiDB-lite"/>
    </source>
</evidence>
<dbReference type="InterPro" id="IPR036236">
    <property type="entry name" value="Znf_C2H2_sf"/>
</dbReference>
<feature type="region of interest" description="Disordered" evidence="10">
    <location>
        <begin position="508"/>
        <end position="528"/>
    </location>
</feature>
<dbReference type="InterPro" id="IPR036443">
    <property type="entry name" value="Znf_RanBP2_sf"/>
</dbReference>
<dbReference type="SMART" id="SM00443">
    <property type="entry name" value="G_patch"/>
    <property type="match status" value="1"/>
</dbReference>
<reference evidence="14" key="1">
    <citation type="submission" date="2020-05" db="EMBL/GenBank/DDBJ databases">
        <title>Phylogenomic resolution of chytrid fungi.</title>
        <authorList>
            <person name="Stajich J.E."/>
            <person name="Amses K."/>
            <person name="Simmons R."/>
            <person name="Seto K."/>
            <person name="Myers J."/>
            <person name="Bonds A."/>
            <person name="Quandt C.A."/>
            <person name="Barry K."/>
            <person name="Liu P."/>
            <person name="Grigoriev I."/>
            <person name="Longcore J.E."/>
            <person name="James T.Y."/>
        </authorList>
    </citation>
    <scope>NUCLEOTIDE SEQUENCE</scope>
    <source>
        <strain evidence="14">JEL0318</strain>
    </source>
</reference>
<evidence type="ECO:0000256" key="8">
    <source>
        <dbReference type="PROSITE-ProRule" id="PRU00176"/>
    </source>
</evidence>
<dbReference type="InterPro" id="IPR000467">
    <property type="entry name" value="G_patch_dom"/>
</dbReference>
<dbReference type="GO" id="GO:0003723">
    <property type="term" value="F:RNA binding"/>
    <property type="evidence" value="ECO:0007669"/>
    <property type="project" value="UniProtKB-UniRule"/>
</dbReference>
<feature type="domain" description="RRM" evidence="11">
    <location>
        <begin position="208"/>
        <end position="292"/>
    </location>
</feature>
<keyword evidence="6 8" id="KW-0694">RNA-binding</keyword>
<feature type="compositionally biased region" description="Gly residues" evidence="10">
    <location>
        <begin position="628"/>
        <end position="646"/>
    </location>
</feature>
<dbReference type="PROSITE" id="PS01358">
    <property type="entry name" value="ZF_RANBP2_1"/>
    <property type="match status" value="1"/>
</dbReference>
<evidence type="ECO:0008006" key="16">
    <source>
        <dbReference type="Google" id="ProtNLM"/>
    </source>
</evidence>
<dbReference type="PANTHER" id="PTHR13948">
    <property type="entry name" value="RNA-BINDING PROTEIN"/>
    <property type="match status" value="1"/>
</dbReference>
<keyword evidence="3" id="KW-0677">Repeat</keyword>
<dbReference type="SUPFAM" id="SSF90209">
    <property type="entry name" value="Ran binding protein zinc finger-like"/>
    <property type="match status" value="1"/>
</dbReference>
<protein>
    <recommendedName>
        <fullName evidence="16">RNA-binding protein 5</fullName>
    </recommendedName>
</protein>
<evidence type="ECO:0000256" key="1">
    <source>
        <dbReference type="ARBA" id="ARBA00004123"/>
    </source>
</evidence>
<comment type="caution">
    <text evidence="14">The sequence shown here is derived from an EMBL/GenBank/DDBJ whole genome shotgun (WGS) entry which is preliminary data.</text>
</comment>
<dbReference type="Pfam" id="PF01585">
    <property type="entry name" value="G-patch"/>
    <property type="match status" value="1"/>
</dbReference>
<dbReference type="InterPro" id="IPR000504">
    <property type="entry name" value="RRM_dom"/>
</dbReference>
<evidence type="ECO:0000259" key="12">
    <source>
        <dbReference type="PROSITE" id="PS50174"/>
    </source>
</evidence>
<evidence type="ECO:0000256" key="5">
    <source>
        <dbReference type="ARBA" id="ARBA00022833"/>
    </source>
</evidence>
<dbReference type="SUPFAM" id="SSF54928">
    <property type="entry name" value="RNA-binding domain, RBD"/>
    <property type="match status" value="1"/>
</dbReference>
<dbReference type="Gene3D" id="4.10.1060.10">
    <property type="entry name" value="Zinc finger, RanBP2-type"/>
    <property type="match status" value="1"/>
</dbReference>
<keyword evidence="2" id="KW-0479">Metal-binding</keyword>
<comment type="subcellular location">
    <subcellularLocation>
        <location evidence="1">Nucleus</location>
    </subcellularLocation>
</comment>
<dbReference type="InterPro" id="IPR012677">
    <property type="entry name" value="Nucleotide-bd_a/b_plait_sf"/>
</dbReference>
<organism evidence="14 15">
    <name type="scientific">Rhizophlyctis rosea</name>
    <dbReference type="NCBI Taxonomy" id="64517"/>
    <lineage>
        <taxon>Eukaryota</taxon>
        <taxon>Fungi</taxon>
        <taxon>Fungi incertae sedis</taxon>
        <taxon>Chytridiomycota</taxon>
        <taxon>Chytridiomycota incertae sedis</taxon>
        <taxon>Chytridiomycetes</taxon>
        <taxon>Rhizophlyctidales</taxon>
        <taxon>Rhizophlyctidaceae</taxon>
        <taxon>Rhizophlyctis</taxon>
    </lineage>
</organism>
<sequence>MTAPVLAVPTAAGVMIEVEAGKGRTPAARGAGRSVLIVTGRGGSTIGVEAGVGLEVQKAGTSGGMINIETLLAHARGRLRNLLQPIPEEIIAHRPKLVLPLNQINILLCLVFLQMWTRLSIEHSRQWMEANAPDITMDGLQLRVDYSTSTPQDEDDWLCKKCGVVNFKRRDLCFQCKEPRRIVELQSEGIEQTYVNDGSRDIGDVASHILLVRELDVLTNEKTIYDTVSAIVPLRSARVVKDRMTNMSWGFGFLEFYDVNAANYLLQLIFNPLNPQPLVIADKTVSVSFAHMNSFLATYVYNPWITASYQDAAGNTAYSMYWDEQAYCGMYPPAESAPGVTYAQTEVVSPGVSVEPAHTKSATVVATITATPTVAKLPEKSLDDELAAFYSDVAEDIAAPTDVEPITPESASMSAPVETAVIPTTQSVTRNTEPVNDKPTAVTTKVEVMKGENSSGHNSADNDDVEVSSGGEKDKKKKGTTTIAGKKMAKQIARWQVKKEELKAARESLDAKEEAGEEEAPVQEDLSDEALLAKLPPDTDINEKHSDTNLTACLLCQRQFKQAKDLQKHFVKSDLHKTNLAEYKQRQIVELREKLVAQQQQATQQYKDRAAERRKMFGQPERIKVGRPGWGGKKGGRGNGFNGDAGGYQPPAFQQSIDQSLGADNIGNRMLQKMGWKEGQGLGAQGTGIVAPVQAESYTRGAGLGSAPSGSGYGSGDGSYRERLQNLTRARWEEDHGV</sequence>
<gene>
    <name evidence="14" type="ORF">HK097_007153</name>
</gene>
<dbReference type="SMART" id="SM00360">
    <property type="entry name" value="RRM"/>
    <property type="match status" value="1"/>
</dbReference>
<dbReference type="GO" id="GO:0000398">
    <property type="term" value="P:mRNA splicing, via spliceosome"/>
    <property type="evidence" value="ECO:0007669"/>
    <property type="project" value="TreeGrafter"/>
</dbReference>
<dbReference type="SMART" id="SM00547">
    <property type="entry name" value="ZnF_RBZ"/>
    <property type="match status" value="1"/>
</dbReference>
<evidence type="ECO:0000313" key="14">
    <source>
        <dbReference type="EMBL" id="KAJ3051837.1"/>
    </source>
</evidence>
<dbReference type="PROSITE" id="PS50102">
    <property type="entry name" value="RRM"/>
    <property type="match status" value="1"/>
</dbReference>
<feature type="region of interest" description="Disordered" evidence="10">
    <location>
        <begin position="450"/>
        <end position="485"/>
    </location>
</feature>
<dbReference type="GO" id="GO:0008270">
    <property type="term" value="F:zinc ion binding"/>
    <property type="evidence" value="ECO:0007669"/>
    <property type="project" value="UniProtKB-KW"/>
</dbReference>
<feature type="compositionally biased region" description="Acidic residues" evidence="10">
    <location>
        <begin position="515"/>
        <end position="528"/>
    </location>
</feature>
<feature type="region of interest" description="Disordered" evidence="10">
    <location>
        <begin position="700"/>
        <end position="722"/>
    </location>
</feature>
<evidence type="ECO:0000256" key="3">
    <source>
        <dbReference type="ARBA" id="ARBA00022737"/>
    </source>
</evidence>
<dbReference type="PROSITE" id="PS50199">
    <property type="entry name" value="ZF_RANBP2_2"/>
    <property type="match status" value="1"/>
</dbReference>
<dbReference type="PANTHER" id="PTHR13948:SF3">
    <property type="entry name" value="FI21118P1"/>
    <property type="match status" value="1"/>
</dbReference>
<evidence type="ECO:0000259" key="11">
    <source>
        <dbReference type="PROSITE" id="PS50102"/>
    </source>
</evidence>
<evidence type="ECO:0000313" key="15">
    <source>
        <dbReference type="Proteomes" id="UP001212841"/>
    </source>
</evidence>
<accession>A0AAD5SC05</accession>
<keyword evidence="7" id="KW-0539">Nucleus</keyword>
<feature type="region of interest" description="Disordered" evidence="10">
    <location>
        <begin position="622"/>
        <end position="647"/>
    </location>
</feature>
<keyword evidence="15" id="KW-1185">Reference proteome</keyword>
<evidence type="ECO:0000256" key="6">
    <source>
        <dbReference type="ARBA" id="ARBA00022884"/>
    </source>
</evidence>
<keyword evidence="4 9" id="KW-0863">Zinc-finger</keyword>
<proteinExistence type="predicted"/>
<feature type="domain" description="G-patch" evidence="12">
    <location>
        <begin position="663"/>
        <end position="709"/>
    </location>
</feature>
<dbReference type="AlphaFoldDB" id="A0AAD5SC05"/>
<name>A0AAD5SC05_9FUNG</name>
<dbReference type="EMBL" id="JADGJD010000353">
    <property type="protein sequence ID" value="KAJ3051837.1"/>
    <property type="molecule type" value="Genomic_DNA"/>
</dbReference>
<dbReference type="PROSITE" id="PS50174">
    <property type="entry name" value="G_PATCH"/>
    <property type="match status" value="1"/>
</dbReference>
<dbReference type="InterPro" id="IPR001876">
    <property type="entry name" value="Znf_RanBP2"/>
</dbReference>
<evidence type="ECO:0000256" key="7">
    <source>
        <dbReference type="ARBA" id="ARBA00023242"/>
    </source>
</evidence>
<evidence type="ECO:0000256" key="9">
    <source>
        <dbReference type="PROSITE-ProRule" id="PRU00322"/>
    </source>
</evidence>
<evidence type="ECO:0000256" key="2">
    <source>
        <dbReference type="ARBA" id="ARBA00022723"/>
    </source>
</evidence>
<dbReference type="SUPFAM" id="SSF57667">
    <property type="entry name" value="beta-beta-alpha zinc fingers"/>
    <property type="match status" value="1"/>
</dbReference>
<dbReference type="GO" id="GO:0005634">
    <property type="term" value="C:nucleus"/>
    <property type="evidence" value="ECO:0007669"/>
    <property type="project" value="UniProtKB-SubCell"/>
</dbReference>
<dbReference type="Gene3D" id="3.30.70.330">
    <property type="match status" value="1"/>
</dbReference>
<dbReference type="Pfam" id="PF00076">
    <property type="entry name" value="RRM_1"/>
    <property type="match status" value="1"/>
</dbReference>
<dbReference type="Proteomes" id="UP001212841">
    <property type="component" value="Unassembled WGS sequence"/>
</dbReference>